<dbReference type="Proteomes" id="UP000183832">
    <property type="component" value="Unassembled WGS sequence"/>
</dbReference>
<reference evidence="1 2" key="1">
    <citation type="submission" date="2015-04" db="EMBL/GenBank/DDBJ databases">
        <authorList>
            <person name="Syromyatnikov M.Y."/>
            <person name="Popov V.N."/>
        </authorList>
    </citation>
    <scope>NUCLEOTIDE SEQUENCE [LARGE SCALE GENOMIC DNA]</scope>
</reference>
<evidence type="ECO:0000313" key="2">
    <source>
        <dbReference type="Proteomes" id="UP000183832"/>
    </source>
</evidence>
<dbReference type="EMBL" id="CVRI01000070">
    <property type="protein sequence ID" value="CRL07228.1"/>
    <property type="molecule type" value="Genomic_DNA"/>
</dbReference>
<gene>
    <name evidence="1" type="ORF">CLUMA_CG020209</name>
</gene>
<protein>
    <submittedName>
        <fullName evidence="1">CLUMA_CG020209, isoform A</fullName>
    </submittedName>
</protein>
<evidence type="ECO:0000313" key="1">
    <source>
        <dbReference type="EMBL" id="CRL07228.1"/>
    </source>
</evidence>
<sequence length="72" mass="8637">MPVITFKSHENMKKTNAIDNLGSNWQLFRFNLHKLKKPRGIFFRLKFIHARSQHYMNLCKCESIMNVQLEIT</sequence>
<dbReference type="AlphaFoldDB" id="A0A1J1J639"/>
<keyword evidence="2" id="KW-1185">Reference proteome</keyword>
<organism evidence="1 2">
    <name type="scientific">Clunio marinus</name>
    <dbReference type="NCBI Taxonomy" id="568069"/>
    <lineage>
        <taxon>Eukaryota</taxon>
        <taxon>Metazoa</taxon>
        <taxon>Ecdysozoa</taxon>
        <taxon>Arthropoda</taxon>
        <taxon>Hexapoda</taxon>
        <taxon>Insecta</taxon>
        <taxon>Pterygota</taxon>
        <taxon>Neoptera</taxon>
        <taxon>Endopterygota</taxon>
        <taxon>Diptera</taxon>
        <taxon>Nematocera</taxon>
        <taxon>Chironomoidea</taxon>
        <taxon>Chironomidae</taxon>
        <taxon>Clunio</taxon>
    </lineage>
</organism>
<name>A0A1J1J639_9DIPT</name>
<proteinExistence type="predicted"/>
<accession>A0A1J1J639</accession>